<feature type="region of interest" description="Disordered" evidence="1">
    <location>
        <begin position="145"/>
        <end position="165"/>
    </location>
</feature>
<evidence type="ECO:0000313" key="3">
    <source>
        <dbReference type="Proteomes" id="UP001151752"/>
    </source>
</evidence>
<evidence type="ECO:0000313" key="2">
    <source>
        <dbReference type="EMBL" id="KAJ6694681.1"/>
    </source>
</evidence>
<reference evidence="2" key="2">
    <citation type="journal article" date="2023" name="Int. J. Mol. Sci.">
        <title>De Novo Assembly and Annotation of 11 Diverse Shrub Willow (Salix) Genomes Reveals Novel Gene Organization in Sex-Linked Regions.</title>
        <authorList>
            <person name="Hyden B."/>
            <person name="Feng K."/>
            <person name="Yates T.B."/>
            <person name="Jawdy S."/>
            <person name="Cereghino C."/>
            <person name="Smart L.B."/>
            <person name="Muchero W."/>
        </authorList>
    </citation>
    <scope>NUCLEOTIDE SEQUENCE</scope>
    <source>
        <tissue evidence="2">Shoot tip</tissue>
    </source>
</reference>
<comment type="caution">
    <text evidence="2">The sequence shown here is derived from an EMBL/GenBank/DDBJ whole genome shotgun (WGS) entry which is preliminary data.</text>
</comment>
<feature type="compositionally biased region" description="Polar residues" evidence="1">
    <location>
        <begin position="150"/>
        <end position="161"/>
    </location>
</feature>
<dbReference type="EMBL" id="JAPFFM010000017">
    <property type="protein sequence ID" value="KAJ6694681.1"/>
    <property type="molecule type" value="Genomic_DNA"/>
</dbReference>
<accession>A0A9Q0PUR5</accession>
<keyword evidence="3" id="KW-1185">Reference proteome</keyword>
<evidence type="ECO:0000256" key="1">
    <source>
        <dbReference type="SAM" id="MobiDB-lite"/>
    </source>
</evidence>
<name>A0A9Q0PUR5_9ROSI</name>
<proteinExistence type="predicted"/>
<sequence>MVIRIFLQGSRRCKRYGIPLISCPNPTRKTQLFGKGTSRENSVSPLLGSTYARKKLGHPLLTLFGSLGMFLVMLKTSRMLTGEALHQLRTLLLQHTKPIPEWAMNEWNLQGDELSSSAVPVHLAHPYSGQEVSAQHDVPAQPVFQVRPTHPTTGQGDSSQPRGEVQAQIARSMLSWAEMAVSFRSARAQPISLAE</sequence>
<gene>
    <name evidence="2" type="ORF">OIU74_013911</name>
</gene>
<protein>
    <submittedName>
        <fullName evidence="2">Uncharacterized protein</fullName>
    </submittedName>
</protein>
<dbReference type="Proteomes" id="UP001151752">
    <property type="component" value="Chromosome 3"/>
</dbReference>
<reference evidence="2" key="1">
    <citation type="submission" date="2022-11" db="EMBL/GenBank/DDBJ databases">
        <authorList>
            <person name="Hyden B.L."/>
            <person name="Feng K."/>
            <person name="Yates T."/>
            <person name="Jawdy S."/>
            <person name="Smart L.B."/>
            <person name="Muchero W."/>
        </authorList>
    </citation>
    <scope>NUCLEOTIDE SEQUENCE</scope>
    <source>
        <tissue evidence="2">Shoot tip</tissue>
    </source>
</reference>
<dbReference type="AlphaFoldDB" id="A0A9Q0PUR5"/>
<organism evidence="2 3">
    <name type="scientific">Salix koriyanagi</name>
    <dbReference type="NCBI Taxonomy" id="2511006"/>
    <lineage>
        <taxon>Eukaryota</taxon>
        <taxon>Viridiplantae</taxon>
        <taxon>Streptophyta</taxon>
        <taxon>Embryophyta</taxon>
        <taxon>Tracheophyta</taxon>
        <taxon>Spermatophyta</taxon>
        <taxon>Magnoliopsida</taxon>
        <taxon>eudicotyledons</taxon>
        <taxon>Gunneridae</taxon>
        <taxon>Pentapetalae</taxon>
        <taxon>rosids</taxon>
        <taxon>fabids</taxon>
        <taxon>Malpighiales</taxon>
        <taxon>Salicaceae</taxon>
        <taxon>Saliceae</taxon>
        <taxon>Salix</taxon>
    </lineage>
</organism>